<comment type="cofactor">
    <cofactor evidence="7">
        <name>heme</name>
        <dbReference type="ChEBI" id="CHEBI:30413"/>
    </cofactor>
</comment>
<dbReference type="GO" id="GO:0016705">
    <property type="term" value="F:oxidoreductase activity, acting on paired donors, with incorporation or reduction of molecular oxygen"/>
    <property type="evidence" value="ECO:0007669"/>
    <property type="project" value="InterPro"/>
</dbReference>
<accession>A0A1I6Y167</accession>
<dbReference type="GO" id="GO:0004497">
    <property type="term" value="F:monooxygenase activity"/>
    <property type="evidence" value="ECO:0007669"/>
    <property type="project" value="UniProtKB-KW"/>
</dbReference>
<evidence type="ECO:0000313" key="9">
    <source>
        <dbReference type="EMBL" id="SFT43884.1"/>
    </source>
</evidence>
<dbReference type="InterPro" id="IPR002401">
    <property type="entry name" value="Cyt_P450_E_grp-I"/>
</dbReference>
<dbReference type="STRING" id="477690.SAMN05216474_0572"/>
<keyword evidence="10" id="KW-1185">Reference proteome</keyword>
<dbReference type="InterPro" id="IPR017972">
    <property type="entry name" value="Cyt_P450_CS"/>
</dbReference>
<dbReference type="GO" id="GO:0020037">
    <property type="term" value="F:heme binding"/>
    <property type="evidence" value="ECO:0007669"/>
    <property type="project" value="InterPro"/>
</dbReference>
<evidence type="ECO:0000256" key="4">
    <source>
        <dbReference type="ARBA" id="ARBA00023002"/>
    </source>
</evidence>
<keyword evidence="3 7" id="KW-0479">Metal-binding</keyword>
<evidence type="ECO:0000256" key="2">
    <source>
        <dbReference type="ARBA" id="ARBA00022617"/>
    </source>
</evidence>
<dbReference type="PRINTS" id="PR00385">
    <property type="entry name" value="P450"/>
</dbReference>
<dbReference type="Proteomes" id="UP000236454">
    <property type="component" value="Unassembled WGS sequence"/>
</dbReference>
<feature type="binding site" description="axial binding residue" evidence="7">
    <location>
        <position position="410"/>
    </location>
    <ligand>
        <name>heme</name>
        <dbReference type="ChEBI" id="CHEBI:30413"/>
    </ligand>
    <ligandPart>
        <name>Fe</name>
        <dbReference type="ChEBI" id="CHEBI:18248"/>
    </ligandPart>
</feature>
<dbReference type="SUPFAM" id="SSF48264">
    <property type="entry name" value="Cytochrome P450"/>
    <property type="match status" value="1"/>
</dbReference>
<keyword evidence="2 7" id="KW-0349">Heme</keyword>
<reference evidence="9 10" key="1">
    <citation type="submission" date="2016-10" db="EMBL/GenBank/DDBJ databases">
        <authorList>
            <person name="de Groot N.N."/>
        </authorList>
    </citation>
    <scope>NUCLEOTIDE SEQUENCE [LARGE SCALE GENOMIC DNA]</scope>
    <source>
        <strain evidence="9 10">CGMCC 1.7005</strain>
    </source>
</reference>
<dbReference type="OrthoDB" id="9764248at2"/>
<gene>
    <name evidence="9" type="ORF">SAMN05216474_0572</name>
</gene>
<organism evidence="9 10">
    <name type="scientific">Lishizhenia tianjinensis</name>
    <dbReference type="NCBI Taxonomy" id="477690"/>
    <lineage>
        <taxon>Bacteria</taxon>
        <taxon>Pseudomonadati</taxon>
        <taxon>Bacteroidota</taxon>
        <taxon>Flavobacteriia</taxon>
        <taxon>Flavobacteriales</taxon>
        <taxon>Crocinitomicaceae</taxon>
        <taxon>Lishizhenia</taxon>
    </lineage>
</organism>
<comment type="similarity">
    <text evidence="1 8">Belongs to the cytochrome P450 family.</text>
</comment>
<name>A0A1I6Y167_9FLAO</name>
<dbReference type="InterPro" id="IPR050196">
    <property type="entry name" value="Cytochrome_P450_Monoox"/>
</dbReference>
<keyword evidence="5 7" id="KW-0408">Iron</keyword>
<evidence type="ECO:0000256" key="3">
    <source>
        <dbReference type="ARBA" id="ARBA00022723"/>
    </source>
</evidence>
<dbReference type="EMBL" id="FPAS01000001">
    <property type="protein sequence ID" value="SFT43884.1"/>
    <property type="molecule type" value="Genomic_DNA"/>
</dbReference>
<dbReference type="Pfam" id="PF00067">
    <property type="entry name" value="p450"/>
    <property type="match status" value="1"/>
</dbReference>
<evidence type="ECO:0000256" key="5">
    <source>
        <dbReference type="ARBA" id="ARBA00023004"/>
    </source>
</evidence>
<sequence>MLSKDLPGPKGKPIVGNMFEVDINNLHNQLSDWVDEYGDVFNLNLGLTNMLIVAKPSMIDYIQKNRPTLFRRMDKLNNVLKEEGISGVFNAEGEEWKRHRMMVAKGLDIKHQIAFFPWMMTVTDRLKRKWQKDVKEQGAFSIQDDFLRYTVDVSTNLAFGKEMNTLEERQGAIQDDMEKVFPMIFKRINQPIPWYKWFKSKADKEYNAATDRLQEFVDDVITSTKQKLHDNPSLKENPQNFLEAIIVAAEEDQHFNDADIRSNLLTLLLAGEDTTAHTLTWAITLLNDQPEVIAKAREEVDRVLGEHQTVTRFEQLQQLEYIGAVINEVMRLKPVAPITLYQPNEDVEVEGVKIPKDSRMLLHLRKSATMEEHFSRAGEFVPERWIKAKSQCPVHNTAAYNPFGGGPRYCPGANLALTEMKLVLAMLFKNFDFKLETNVEDIKEIMAFTMMASDFKVSFTPRKNNH</sequence>
<dbReference type="RefSeq" id="WP_090246102.1">
    <property type="nucleotide sequence ID" value="NZ_FPAS01000001.1"/>
</dbReference>
<dbReference type="GO" id="GO:0005506">
    <property type="term" value="F:iron ion binding"/>
    <property type="evidence" value="ECO:0007669"/>
    <property type="project" value="InterPro"/>
</dbReference>
<keyword evidence="6 8" id="KW-0503">Monooxygenase</keyword>
<dbReference type="PRINTS" id="PR00463">
    <property type="entry name" value="EP450I"/>
</dbReference>
<dbReference type="InterPro" id="IPR036396">
    <property type="entry name" value="Cyt_P450_sf"/>
</dbReference>
<dbReference type="Gene3D" id="1.10.630.10">
    <property type="entry name" value="Cytochrome P450"/>
    <property type="match status" value="1"/>
</dbReference>
<evidence type="ECO:0000256" key="7">
    <source>
        <dbReference type="PIRSR" id="PIRSR602401-1"/>
    </source>
</evidence>
<dbReference type="PANTHER" id="PTHR24291">
    <property type="entry name" value="CYTOCHROME P450 FAMILY 4"/>
    <property type="match status" value="1"/>
</dbReference>
<dbReference type="InterPro" id="IPR001128">
    <property type="entry name" value="Cyt_P450"/>
</dbReference>
<evidence type="ECO:0000256" key="8">
    <source>
        <dbReference type="RuleBase" id="RU000461"/>
    </source>
</evidence>
<evidence type="ECO:0000256" key="6">
    <source>
        <dbReference type="ARBA" id="ARBA00023033"/>
    </source>
</evidence>
<protein>
    <submittedName>
        <fullName evidence="9">Cytochrome P450</fullName>
    </submittedName>
</protein>
<dbReference type="AlphaFoldDB" id="A0A1I6Y167"/>
<evidence type="ECO:0000256" key="1">
    <source>
        <dbReference type="ARBA" id="ARBA00010617"/>
    </source>
</evidence>
<proteinExistence type="inferred from homology"/>
<dbReference type="PROSITE" id="PS00086">
    <property type="entry name" value="CYTOCHROME_P450"/>
    <property type="match status" value="1"/>
</dbReference>
<evidence type="ECO:0000313" key="10">
    <source>
        <dbReference type="Proteomes" id="UP000236454"/>
    </source>
</evidence>
<keyword evidence="4 8" id="KW-0560">Oxidoreductase</keyword>
<dbReference type="PANTHER" id="PTHR24291:SF50">
    <property type="entry name" value="BIFUNCTIONAL ALBAFLAVENONE MONOOXYGENASE_TERPENE SYNTHASE"/>
    <property type="match status" value="1"/>
</dbReference>